<dbReference type="EMBL" id="MH588544">
    <property type="protein sequence ID" value="AXQ68536.1"/>
    <property type="molecule type" value="Genomic_DNA"/>
</dbReference>
<name>A0A385EBV7_9CAUD</name>
<proteinExistence type="predicted"/>
<evidence type="ECO:0000313" key="2">
    <source>
        <dbReference type="EMBL" id="AXQ68536.1"/>
    </source>
</evidence>
<dbReference type="EMBL" id="MH588544">
    <property type="protein sequence ID" value="AXQ68218.1"/>
    <property type="molecule type" value="Genomic_DNA"/>
</dbReference>
<keyword evidence="3" id="KW-1185">Reference proteome</keyword>
<sequence>MRTVTRNADPAKIIGGYLMSAQRSGALTSSDEVIATLEAAGYVIARRRDVFTDEGQKLGDVLAALYDAVPNSAVRTQRLADALKPACAFVYQPRFRVVLEAAPGARLTDCETGACVYFQPGDDADTFREEFGPWVRDDVPDTAEGQALASMMNPTAEEYFSG</sequence>
<accession>A0A385EBV7</accession>
<evidence type="ECO:0000313" key="3">
    <source>
        <dbReference type="Proteomes" id="UP000258997"/>
    </source>
</evidence>
<evidence type="ECO:0000313" key="1">
    <source>
        <dbReference type="EMBL" id="AXQ68218.1"/>
    </source>
</evidence>
<reference evidence="1 3" key="1">
    <citation type="submission" date="2018-07" db="EMBL/GenBank/DDBJ databases">
        <title>Giant CbK-like Caulobacter bacteriophages have genetically divergent genomes.</title>
        <authorList>
            <person name="Wilson K.M."/>
            <person name="Ely B."/>
        </authorList>
    </citation>
    <scope>NUCLEOTIDE SEQUENCE [LARGE SCALE GENOMIC DNA]</scope>
</reference>
<gene>
    <name evidence="1" type="ORF">CcrBL10_gp014</name>
    <name evidence="2" type="ORF">CcrBL10_gp332</name>
</gene>
<protein>
    <submittedName>
        <fullName evidence="1">Uncharacterized protein</fullName>
    </submittedName>
</protein>
<organism evidence="1 3">
    <name type="scientific">Caulobacter phage CcrBL10</name>
    <dbReference type="NCBI Taxonomy" id="2283269"/>
    <lineage>
        <taxon>Viruses</taxon>
        <taxon>Duplodnaviria</taxon>
        <taxon>Heunggongvirae</taxon>
        <taxon>Uroviricota</taxon>
        <taxon>Caudoviricetes</taxon>
        <taxon>Jeanschmidtviridae</taxon>
        <taxon>Poindextervirus</taxon>
        <taxon>Poindextervirus BL10</taxon>
    </lineage>
</organism>
<dbReference type="Proteomes" id="UP000258997">
    <property type="component" value="Segment"/>
</dbReference>